<keyword evidence="3" id="KW-1185">Reference proteome</keyword>
<comment type="caution">
    <text evidence="2">The sequence shown here is derived from an EMBL/GenBank/DDBJ whole genome shotgun (WGS) entry which is preliminary data.</text>
</comment>
<dbReference type="Proteomes" id="UP001434883">
    <property type="component" value="Unassembled WGS sequence"/>
</dbReference>
<evidence type="ECO:0000313" key="3">
    <source>
        <dbReference type="Proteomes" id="UP001434883"/>
    </source>
</evidence>
<evidence type="ECO:0000256" key="1">
    <source>
        <dbReference type="SAM" id="Phobius"/>
    </source>
</evidence>
<gene>
    <name evidence="2" type="ORF">XENOCAPTIV_020037</name>
</gene>
<reference evidence="2 3" key="1">
    <citation type="submission" date="2021-06" db="EMBL/GenBank/DDBJ databases">
        <authorList>
            <person name="Palmer J.M."/>
        </authorList>
    </citation>
    <scope>NUCLEOTIDE SEQUENCE [LARGE SCALE GENOMIC DNA]</scope>
    <source>
        <strain evidence="2 3">XC_2019</strain>
        <tissue evidence="2">Muscle</tissue>
    </source>
</reference>
<keyword evidence="1" id="KW-0812">Transmembrane</keyword>
<feature type="transmembrane region" description="Helical" evidence="1">
    <location>
        <begin position="71"/>
        <end position="92"/>
    </location>
</feature>
<keyword evidence="1" id="KW-0472">Membrane</keyword>
<keyword evidence="1" id="KW-1133">Transmembrane helix</keyword>
<accession>A0ABV0RA44</accession>
<dbReference type="EMBL" id="JAHRIN010037904">
    <property type="protein sequence ID" value="MEQ2204869.1"/>
    <property type="molecule type" value="Genomic_DNA"/>
</dbReference>
<protein>
    <submittedName>
        <fullName evidence="2">Uncharacterized protein</fullName>
    </submittedName>
</protein>
<organism evidence="2 3">
    <name type="scientific">Xenoophorus captivus</name>
    <dbReference type="NCBI Taxonomy" id="1517983"/>
    <lineage>
        <taxon>Eukaryota</taxon>
        <taxon>Metazoa</taxon>
        <taxon>Chordata</taxon>
        <taxon>Craniata</taxon>
        <taxon>Vertebrata</taxon>
        <taxon>Euteleostomi</taxon>
        <taxon>Actinopterygii</taxon>
        <taxon>Neopterygii</taxon>
        <taxon>Teleostei</taxon>
        <taxon>Neoteleostei</taxon>
        <taxon>Acanthomorphata</taxon>
        <taxon>Ovalentaria</taxon>
        <taxon>Atherinomorphae</taxon>
        <taxon>Cyprinodontiformes</taxon>
        <taxon>Goodeidae</taxon>
        <taxon>Xenoophorus</taxon>
    </lineage>
</organism>
<name>A0ABV0RA44_9TELE</name>
<sequence>MSKMATWETVYLQVFAGESWKTAQVGISYYKPLLFNLQIPISQLTLSVRMSKYPKPGWAVGNELSNRLQKLLHVLLCGSLLGSFFSLLSVFLCNSSNSASNSGYSE</sequence>
<evidence type="ECO:0000313" key="2">
    <source>
        <dbReference type="EMBL" id="MEQ2204869.1"/>
    </source>
</evidence>
<proteinExistence type="predicted"/>